<dbReference type="PATRIC" id="fig|54915.3.peg.2952"/>
<keyword evidence="2 6" id="KW-0479">Metal-binding</keyword>
<dbReference type="CDD" id="cd09607">
    <property type="entry name" value="M3B_PepF"/>
    <property type="match status" value="1"/>
</dbReference>
<dbReference type="NCBIfam" id="TIGR02290">
    <property type="entry name" value="M3_fam_3"/>
    <property type="match status" value="1"/>
</dbReference>
<dbReference type="Gene3D" id="1.10.1370.20">
    <property type="entry name" value="Oligoendopeptidase f, C-terminal domain"/>
    <property type="match status" value="1"/>
</dbReference>
<evidence type="ECO:0000256" key="2">
    <source>
        <dbReference type="ARBA" id="ARBA00022723"/>
    </source>
</evidence>
<evidence type="ECO:0000259" key="7">
    <source>
        <dbReference type="Pfam" id="PF01432"/>
    </source>
</evidence>
<evidence type="ECO:0000256" key="4">
    <source>
        <dbReference type="ARBA" id="ARBA00022833"/>
    </source>
</evidence>
<dbReference type="Gene3D" id="1.20.140.70">
    <property type="entry name" value="Oligopeptidase f, N-terminal domain"/>
    <property type="match status" value="1"/>
</dbReference>
<feature type="domain" description="Oligopeptidase F N-terminal" evidence="8">
    <location>
        <begin position="114"/>
        <end position="173"/>
    </location>
</feature>
<organism evidence="10 11">
    <name type="scientific">Brevibacillus reuszeri</name>
    <dbReference type="NCBI Taxonomy" id="54915"/>
    <lineage>
        <taxon>Bacteria</taxon>
        <taxon>Bacillati</taxon>
        <taxon>Bacillota</taxon>
        <taxon>Bacilli</taxon>
        <taxon>Bacillales</taxon>
        <taxon>Paenibacillaceae</taxon>
        <taxon>Brevibacillus</taxon>
    </lineage>
</organism>
<gene>
    <name evidence="10" type="ORF">ADS79_19255</name>
    <name evidence="9" type="ORF">BRE01_04930</name>
</gene>
<evidence type="ECO:0000313" key="9">
    <source>
        <dbReference type="EMBL" id="GED66791.1"/>
    </source>
</evidence>
<evidence type="ECO:0000313" key="12">
    <source>
        <dbReference type="Proteomes" id="UP000319578"/>
    </source>
</evidence>
<dbReference type="Proteomes" id="UP000319578">
    <property type="component" value="Unassembled WGS sequence"/>
</dbReference>
<dbReference type="STRING" id="54915.ADS79_19255"/>
<dbReference type="InterPro" id="IPR001333">
    <property type="entry name" value="Peptidase_M32_Taq"/>
</dbReference>
<dbReference type="EMBL" id="LGIQ01000009">
    <property type="protein sequence ID" value="KNB70969.1"/>
    <property type="molecule type" value="Genomic_DNA"/>
</dbReference>
<evidence type="ECO:0000259" key="8">
    <source>
        <dbReference type="Pfam" id="PF08439"/>
    </source>
</evidence>
<reference evidence="9 12" key="3">
    <citation type="submission" date="2019-06" db="EMBL/GenBank/DDBJ databases">
        <title>Whole genome shotgun sequence of Brevibacillus reuszeri NBRC 15719.</title>
        <authorList>
            <person name="Hosoyama A."/>
            <person name="Uohara A."/>
            <person name="Ohji S."/>
            <person name="Ichikawa N."/>
        </authorList>
    </citation>
    <scope>NUCLEOTIDE SEQUENCE [LARGE SCALE GENOMIC DNA]</scope>
    <source>
        <strain evidence="9 12">NBRC 15719</strain>
    </source>
</reference>
<keyword evidence="1 6" id="KW-0645">Protease</keyword>
<dbReference type="Proteomes" id="UP000036834">
    <property type="component" value="Unassembled WGS sequence"/>
</dbReference>
<dbReference type="GO" id="GO:0004181">
    <property type="term" value="F:metallocarboxypeptidase activity"/>
    <property type="evidence" value="ECO:0007669"/>
    <property type="project" value="InterPro"/>
</dbReference>
<dbReference type="InterPro" id="IPR034006">
    <property type="entry name" value="M3B_PepF_2"/>
</dbReference>
<dbReference type="PANTHER" id="PTHR34217:SF1">
    <property type="entry name" value="CARBOXYPEPTIDASE 1"/>
    <property type="match status" value="1"/>
</dbReference>
<dbReference type="InterPro" id="IPR001567">
    <property type="entry name" value="Pept_M3A_M3B_dom"/>
</dbReference>
<dbReference type="InterPro" id="IPR011977">
    <property type="entry name" value="Pept_M3B_clade3"/>
</dbReference>
<dbReference type="SUPFAM" id="SSF55486">
    <property type="entry name" value="Metalloproteases ('zincins'), catalytic domain"/>
    <property type="match status" value="1"/>
</dbReference>
<protein>
    <submittedName>
        <fullName evidence="10">Oligoendopeptidase F</fullName>
    </submittedName>
</protein>
<accession>A0A0K9YQG4</accession>
<dbReference type="GO" id="GO:0006508">
    <property type="term" value="P:proteolysis"/>
    <property type="evidence" value="ECO:0007669"/>
    <property type="project" value="UniProtKB-KW"/>
</dbReference>
<reference evidence="10" key="2">
    <citation type="submission" date="2015-07" db="EMBL/GenBank/DDBJ databases">
        <title>MeaNS - Measles Nucleotide Surveillance Program.</title>
        <authorList>
            <person name="Tran T."/>
            <person name="Druce J."/>
        </authorList>
    </citation>
    <scope>NUCLEOTIDE SEQUENCE</scope>
    <source>
        <strain evidence="10">DSM 9887</strain>
    </source>
</reference>
<comment type="caution">
    <text evidence="10">The sequence shown here is derived from an EMBL/GenBank/DDBJ whole genome shotgun (WGS) entry which is preliminary data.</text>
</comment>
<evidence type="ECO:0000313" key="10">
    <source>
        <dbReference type="EMBL" id="KNB70969.1"/>
    </source>
</evidence>
<name>A0A0K9YQG4_9BACL</name>
<keyword evidence="12" id="KW-1185">Reference proteome</keyword>
<evidence type="ECO:0000256" key="1">
    <source>
        <dbReference type="ARBA" id="ARBA00022670"/>
    </source>
</evidence>
<dbReference type="RefSeq" id="WP_049740001.1">
    <property type="nucleotide sequence ID" value="NZ_BJON01000002.1"/>
</dbReference>
<keyword evidence="3 6" id="KW-0378">Hydrolase</keyword>
<sequence length="595" mass="67639">MDMRWNLDVLYTSFDSPECKADWEKLCREMDELKSWAGQNLQTKEAAVAKIETYLTKLTATLQTQARLYSYAELTASVDAKNTDALQLIERIQDQTVDLVEPEVQFKKWLGSLENLEALIAESSLLETHRFFLIELAEQSKHMLSEKEEIILAKMKNTGSNAWTKLQEMLTSTLLVEITVDGEKKQLPLPVVRNMAYEKDAHVRKTAYEAELAAYKKIEESSAASLNGIKGEVITVAKLRGYESALDKTLKDSRMDKETLDAMLTAMRESLPAFHTYFRKKAELLGHANRQLPFYDLFAPVGEADMRFRYQEARDFIVKHFGSFSEKLANYAARAFDNKWIDAETREGKRGGAFCYNLHFIRESRIMANYTGSYNDVSTLAHELGHGYHGECLIDEAFLNSDYPMPIAETASILCETIIANAALEQATPDEAFAILENDISGSSQVIVDIYSRYLFETELFARRENGSLSVQELKDIMLQAQKDAYGEGLDPSILHPYMWVCKPHYYSADYNFYNFPYAFGLLFAKGLYAEYLKRGDAFVGQYDQLLSVTGKQSIADVAAIMDVDVRSVEFWRNSLALIAKDIETFVELASSRQK</sequence>
<dbReference type="InterPro" id="IPR042088">
    <property type="entry name" value="OligoPept_F_C"/>
</dbReference>
<dbReference type="Pfam" id="PF08439">
    <property type="entry name" value="Peptidase_M3_N"/>
    <property type="match status" value="1"/>
</dbReference>
<comment type="cofactor">
    <cofactor evidence="6">
        <name>Zn(2+)</name>
        <dbReference type="ChEBI" id="CHEBI:29105"/>
    </cofactor>
    <text evidence="6">Binds 1 zinc ion.</text>
</comment>
<keyword evidence="4 6" id="KW-0862">Zinc</keyword>
<evidence type="ECO:0000256" key="6">
    <source>
        <dbReference type="RuleBase" id="RU003435"/>
    </source>
</evidence>
<feature type="domain" description="Peptidase M3A/M3B catalytic" evidence="7">
    <location>
        <begin position="195"/>
        <end position="577"/>
    </location>
</feature>
<evidence type="ECO:0000256" key="5">
    <source>
        <dbReference type="ARBA" id="ARBA00023049"/>
    </source>
</evidence>
<proteinExistence type="inferred from homology"/>
<dbReference type="Pfam" id="PF01432">
    <property type="entry name" value="Peptidase_M3"/>
    <property type="match status" value="1"/>
</dbReference>
<dbReference type="OrthoDB" id="9769691at2"/>
<reference evidence="11" key="1">
    <citation type="submission" date="2015-07" db="EMBL/GenBank/DDBJ databases">
        <title>Genome sequencing project for genomic taxonomy and phylogenomics of Bacillus-like bacteria.</title>
        <authorList>
            <person name="Liu B."/>
            <person name="Wang J."/>
            <person name="Zhu Y."/>
            <person name="Liu G."/>
            <person name="Chen Q."/>
            <person name="Chen Z."/>
            <person name="Lan J."/>
            <person name="Che J."/>
            <person name="Ge C."/>
            <person name="Shi H."/>
            <person name="Pan Z."/>
            <person name="Liu X."/>
        </authorList>
    </citation>
    <scope>NUCLEOTIDE SEQUENCE [LARGE SCALE GENOMIC DNA]</scope>
    <source>
        <strain evidence="11">DSM 9887</strain>
    </source>
</reference>
<dbReference type="InterPro" id="IPR013647">
    <property type="entry name" value="OligopepF_N_dom"/>
</dbReference>
<dbReference type="PANTHER" id="PTHR34217">
    <property type="entry name" value="METAL-DEPENDENT CARBOXYPEPTIDASE"/>
    <property type="match status" value="1"/>
</dbReference>
<dbReference type="AlphaFoldDB" id="A0A0K9YQG4"/>
<comment type="similarity">
    <text evidence="6">Belongs to the peptidase M3 family.</text>
</comment>
<dbReference type="GO" id="GO:0004222">
    <property type="term" value="F:metalloendopeptidase activity"/>
    <property type="evidence" value="ECO:0007669"/>
    <property type="project" value="InterPro"/>
</dbReference>
<dbReference type="GO" id="GO:0046872">
    <property type="term" value="F:metal ion binding"/>
    <property type="evidence" value="ECO:0007669"/>
    <property type="project" value="UniProtKB-UniRule"/>
</dbReference>
<dbReference type="EMBL" id="BJON01000002">
    <property type="protein sequence ID" value="GED66791.1"/>
    <property type="molecule type" value="Genomic_DNA"/>
</dbReference>
<evidence type="ECO:0000313" key="11">
    <source>
        <dbReference type="Proteomes" id="UP000036834"/>
    </source>
</evidence>
<evidence type="ECO:0000256" key="3">
    <source>
        <dbReference type="ARBA" id="ARBA00022801"/>
    </source>
</evidence>
<keyword evidence="5 6" id="KW-0482">Metalloprotease</keyword>